<dbReference type="InterPro" id="IPR004256">
    <property type="entry name" value="DUF234"/>
</dbReference>
<dbReference type="RefSeq" id="WP_101617991.1">
    <property type="nucleotide sequence ID" value="NZ_NMWU01000039.1"/>
</dbReference>
<dbReference type="InterPro" id="IPR027417">
    <property type="entry name" value="P-loop_NTPase"/>
</dbReference>
<evidence type="ECO:0000259" key="2">
    <source>
        <dbReference type="Pfam" id="PF03008"/>
    </source>
</evidence>
<gene>
    <name evidence="3" type="ORF">Uis1B_1965</name>
</gene>
<feature type="domain" description="ATPase" evidence="1">
    <location>
        <begin position="2"/>
        <end position="206"/>
    </location>
</feature>
<dbReference type="InterPro" id="IPR011579">
    <property type="entry name" value="ATPase_dom"/>
</dbReference>
<feature type="domain" description="DUF234" evidence="2">
    <location>
        <begin position="314"/>
        <end position="418"/>
    </location>
</feature>
<comment type="caution">
    <text evidence="3">The sequence shown here is derived from an EMBL/GenBank/DDBJ whole genome shotgun (WGS) entry which is preliminary data.</text>
</comment>
<proteinExistence type="predicted"/>
<keyword evidence="4" id="KW-1185">Reference proteome</keyword>
<evidence type="ECO:0000259" key="1">
    <source>
        <dbReference type="Pfam" id="PF01637"/>
    </source>
</evidence>
<dbReference type="SUPFAM" id="SSF52540">
    <property type="entry name" value="P-loop containing nucleoside triphosphate hydrolases"/>
    <property type="match status" value="1"/>
</dbReference>
<name>A0A2N5J7K4_9BIFI</name>
<dbReference type="Gene3D" id="3.40.50.300">
    <property type="entry name" value="P-loop containing nucleotide triphosphate hydrolases"/>
    <property type="match status" value="1"/>
</dbReference>
<dbReference type="Proteomes" id="UP000235050">
    <property type="component" value="Unassembled WGS sequence"/>
</dbReference>
<dbReference type="PANTHER" id="PTHR34704">
    <property type="entry name" value="ATPASE"/>
    <property type="match status" value="1"/>
</dbReference>
<dbReference type="PANTHER" id="PTHR34704:SF1">
    <property type="entry name" value="ATPASE"/>
    <property type="match status" value="1"/>
</dbReference>
<dbReference type="Pfam" id="PF01637">
    <property type="entry name" value="ATPase_2"/>
    <property type="match status" value="1"/>
</dbReference>
<reference evidence="3 4" key="1">
    <citation type="submission" date="2017-07" db="EMBL/GenBank/DDBJ databases">
        <title>Bifidobacterium novel species.</title>
        <authorList>
            <person name="Lugli G.A."/>
            <person name="Milani C."/>
            <person name="Duranti S."/>
            <person name="Mangifesta M."/>
        </authorList>
    </citation>
    <scope>NUCLEOTIDE SEQUENCE [LARGE SCALE GENOMIC DNA]</scope>
    <source>
        <strain evidence="4">Uis1B</strain>
    </source>
</reference>
<organism evidence="3 4">
    <name type="scientific">Bifidobacterium margollesii</name>
    <dbReference type="NCBI Taxonomy" id="2020964"/>
    <lineage>
        <taxon>Bacteria</taxon>
        <taxon>Bacillati</taxon>
        <taxon>Actinomycetota</taxon>
        <taxon>Actinomycetes</taxon>
        <taxon>Bifidobacteriales</taxon>
        <taxon>Bifidobacteriaceae</taxon>
        <taxon>Bifidobacterium</taxon>
    </lineage>
</organism>
<dbReference type="GO" id="GO:0005524">
    <property type="term" value="F:ATP binding"/>
    <property type="evidence" value="ECO:0007669"/>
    <property type="project" value="InterPro"/>
</dbReference>
<sequence length="475" mass="53610">MFVAREHELQTLERLYSSDSFEMVVLYGRHRVGKTALIDEFVKDKQVLYFTAIQQSAKMNLEDCSRAALKFFGMPASTPSFGGWREALSFVAEQTEHSGKRLVFVFDEFPYAAAAEPALPSILQIAIDHGFLKTNMTMILSGSNERFMEDNVLGRKSPLYGRRTAQIHLLPFDYADAAKFLPNISAQERILFYAAFGGTPYYLARLQERDGFEANVLRLMFDSLGALREEPMMLLREELREPASYYSILLAIAGGNATPKLIAEHAGVDADSIGAYLKTLVGLQLIERKVPFGDDPSKSRKGMYVVSDPFFAYWFRFVGRNMSILEGNIGETVARRLAFGPAFDTYVGQQFETVCQQWLIRRNAAGELPFIATQFGKWWGNDPIAREQTDIDVIAADPLAKTILLGECKWRNTFNESEAIERLHRRAGLIKGYSADDAWMTLFTKHPVAESTSDRYAGDERLSFVTAEDLYQQGE</sequence>
<dbReference type="Pfam" id="PF03008">
    <property type="entry name" value="DUF234"/>
    <property type="match status" value="1"/>
</dbReference>
<dbReference type="AlphaFoldDB" id="A0A2N5J7K4"/>
<dbReference type="EMBL" id="NMWU01000039">
    <property type="protein sequence ID" value="PLS30198.1"/>
    <property type="molecule type" value="Genomic_DNA"/>
</dbReference>
<dbReference type="OrthoDB" id="9813134at2"/>
<protein>
    <submittedName>
        <fullName evidence="3">ATPase</fullName>
    </submittedName>
</protein>
<evidence type="ECO:0000313" key="3">
    <source>
        <dbReference type="EMBL" id="PLS30198.1"/>
    </source>
</evidence>
<accession>A0A2N5J7K4</accession>
<evidence type="ECO:0000313" key="4">
    <source>
        <dbReference type="Proteomes" id="UP000235050"/>
    </source>
</evidence>